<evidence type="ECO:0000256" key="7">
    <source>
        <dbReference type="HAMAP-Rule" id="MF_00675"/>
    </source>
</evidence>
<dbReference type="InterPro" id="IPR032466">
    <property type="entry name" value="Metal_Hydrolase"/>
</dbReference>
<protein>
    <recommendedName>
        <fullName evidence="5 7">Uronate isomerase</fullName>
        <ecNumber evidence="4 7">5.3.1.12</ecNumber>
    </recommendedName>
    <alternativeName>
        <fullName evidence="7">Glucuronate isomerase</fullName>
    </alternativeName>
    <alternativeName>
        <fullName evidence="7">Uronic isomerase</fullName>
    </alternativeName>
</protein>
<evidence type="ECO:0000313" key="9">
    <source>
        <dbReference type="Proteomes" id="UP000283523"/>
    </source>
</evidence>
<keyword evidence="9" id="KW-1185">Reference proteome</keyword>
<dbReference type="RefSeq" id="WP_119667032.1">
    <property type="nucleotide sequence ID" value="NZ_QXED01000002.1"/>
</dbReference>
<reference evidence="8 9" key="1">
    <citation type="submission" date="2018-08" db="EMBL/GenBank/DDBJ databases">
        <title>Fibrisoma montanum sp. nov., isolated from Danxia mountain soil.</title>
        <authorList>
            <person name="Huang Y."/>
        </authorList>
    </citation>
    <scope>NUCLEOTIDE SEQUENCE [LARGE SCALE GENOMIC DNA]</scope>
    <source>
        <strain evidence="8 9">HYT19</strain>
    </source>
</reference>
<dbReference type="Proteomes" id="UP000283523">
    <property type="component" value="Unassembled WGS sequence"/>
</dbReference>
<evidence type="ECO:0000256" key="3">
    <source>
        <dbReference type="ARBA" id="ARBA00008397"/>
    </source>
</evidence>
<evidence type="ECO:0000256" key="2">
    <source>
        <dbReference type="ARBA" id="ARBA00004892"/>
    </source>
</evidence>
<comment type="pathway">
    <text evidence="2 7">Carbohydrate metabolism; pentose and glucuronate interconversion.</text>
</comment>
<name>A0A418MEE1_9BACT</name>
<evidence type="ECO:0000313" key="8">
    <source>
        <dbReference type="EMBL" id="RIV25146.1"/>
    </source>
</evidence>
<dbReference type="OrthoDB" id="9766564at2"/>
<dbReference type="HAMAP" id="MF_00675">
    <property type="entry name" value="UxaC"/>
    <property type="match status" value="1"/>
</dbReference>
<comment type="caution">
    <text evidence="8">The sequence shown here is derived from an EMBL/GenBank/DDBJ whole genome shotgun (WGS) entry which is preliminary data.</text>
</comment>
<dbReference type="InterPro" id="IPR003766">
    <property type="entry name" value="Uronate_isomerase"/>
</dbReference>
<keyword evidence="6 7" id="KW-0413">Isomerase</keyword>
<gene>
    <name evidence="7" type="primary">uxaC</name>
    <name evidence="8" type="ORF">DYU11_07465</name>
</gene>
<comment type="catalytic activity">
    <reaction evidence="7">
        <text>aldehydo-D-galacturonate = keto-D-tagaturonate</text>
        <dbReference type="Rhea" id="RHEA:27702"/>
        <dbReference type="ChEBI" id="CHEBI:12952"/>
        <dbReference type="ChEBI" id="CHEBI:17886"/>
    </reaction>
</comment>
<evidence type="ECO:0000256" key="4">
    <source>
        <dbReference type="ARBA" id="ARBA00012546"/>
    </source>
</evidence>
<dbReference type="GO" id="GO:0042840">
    <property type="term" value="P:D-glucuronate catabolic process"/>
    <property type="evidence" value="ECO:0007669"/>
    <property type="project" value="TreeGrafter"/>
</dbReference>
<proteinExistence type="inferred from homology"/>
<dbReference type="NCBIfam" id="NF002794">
    <property type="entry name" value="PRK02925.1"/>
    <property type="match status" value="1"/>
</dbReference>
<dbReference type="Gene3D" id="1.10.2020.10">
    <property type="entry name" value="uronate isomerase, domain 2, chain A"/>
    <property type="match status" value="1"/>
</dbReference>
<dbReference type="Pfam" id="PF02614">
    <property type="entry name" value="UxaC"/>
    <property type="match status" value="1"/>
</dbReference>
<dbReference type="PANTHER" id="PTHR30068:SF4">
    <property type="entry name" value="URONATE ISOMERASE"/>
    <property type="match status" value="1"/>
</dbReference>
<dbReference type="GO" id="GO:0008880">
    <property type="term" value="F:glucuronate isomerase activity"/>
    <property type="evidence" value="ECO:0007669"/>
    <property type="project" value="UniProtKB-UniRule"/>
</dbReference>
<comment type="similarity">
    <text evidence="3 7">Belongs to the metallo-dependent hydrolases superfamily. Uronate isomerase family.</text>
</comment>
<dbReference type="Gene3D" id="3.20.20.140">
    <property type="entry name" value="Metal-dependent hydrolases"/>
    <property type="match status" value="1"/>
</dbReference>
<dbReference type="EMBL" id="QXED01000002">
    <property type="protein sequence ID" value="RIV25146.1"/>
    <property type="molecule type" value="Genomic_DNA"/>
</dbReference>
<dbReference type="SUPFAM" id="SSF51556">
    <property type="entry name" value="Metallo-dependent hydrolases"/>
    <property type="match status" value="1"/>
</dbReference>
<dbReference type="AlphaFoldDB" id="A0A418MEE1"/>
<dbReference type="GO" id="GO:0019698">
    <property type="term" value="P:D-galacturonate catabolic process"/>
    <property type="evidence" value="ECO:0007669"/>
    <property type="project" value="TreeGrafter"/>
</dbReference>
<dbReference type="PANTHER" id="PTHR30068">
    <property type="entry name" value="URONATE ISOMERASE"/>
    <property type="match status" value="1"/>
</dbReference>
<sequence>MQTIDIDYSLSASGNFLDENFVLDSETARYLYFEFVQNLPIVDYHNHLPPDEVATDKRYADMTDLWLKGDHYKWRAMRANGIPERLITGDAGNAEKFQAWAQTVPYTMRNPLYHWTHMELKRPFGISQLLNETSSRAIYEQCNEQLRHQWSARSLLQYHNVKVVCTTDEPTDDLRYHQQFAAERAANGEEGLTMLPTFRPDALFPVAGTAWRERIEQLSISSGLAITDLDSFVQALARRVQFFHETGCRAADHGLAQMPPVVDRTTELDKAFNRLLTGQMEADPIQLEQLTGYVLLELCRMYHQRGWVQQFHLGALRQVNTRITRQLGINVGVDSMGDLPQANRLASFLDALDKTDKLARTVLYNLNPADNDVFATMVGNFQDGSVAGKMQWGSAWWFLDQKDGMENQLNILSNMGLLSRFIGMVTDSRSFLSFSRHEYFRRILCRLIGRDVENGLLPKDLNWLGQLAANIAYHNVTKYFDWEN</sequence>
<dbReference type="UniPathway" id="UPA00246"/>
<dbReference type="EC" id="5.3.1.12" evidence="4 7"/>
<accession>A0A418MEE1</accession>
<organism evidence="8 9">
    <name type="scientific">Fibrisoma montanum</name>
    <dbReference type="NCBI Taxonomy" id="2305895"/>
    <lineage>
        <taxon>Bacteria</taxon>
        <taxon>Pseudomonadati</taxon>
        <taxon>Bacteroidota</taxon>
        <taxon>Cytophagia</taxon>
        <taxon>Cytophagales</taxon>
        <taxon>Spirosomataceae</taxon>
        <taxon>Fibrisoma</taxon>
    </lineage>
</organism>
<evidence type="ECO:0000256" key="1">
    <source>
        <dbReference type="ARBA" id="ARBA00001165"/>
    </source>
</evidence>
<evidence type="ECO:0000256" key="6">
    <source>
        <dbReference type="ARBA" id="ARBA00023235"/>
    </source>
</evidence>
<comment type="catalytic activity">
    <reaction evidence="1 7">
        <text>D-glucuronate = D-fructuronate</text>
        <dbReference type="Rhea" id="RHEA:13049"/>
        <dbReference type="ChEBI" id="CHEBI:58720"/>
        <dbReference type="ChEBI" id="CHEBI:59863"/>
        <dbReference type="EC" id="5.3.1.12"/>
    </reaction>
</comment>
<evidence type="ECO:0000256" key="5">
    <source>
        <dbReference type="ARBA" id="ARBA00020555"/>
    </source>
</evidence>